<sequence length="110" mass="11600">MATFKSSKYPGLTLQDDKGVWARFEGGTFETSDSGVAKRLRALPDEEGIAEVKTSEKAGGKDSGPKAPAKSASKDDWMTWAVACGADPAEAADTTRDDLAAKYADATPQQ</sequence>
<keyword evidence="3" id="KW-1185">Reference proteome</keyword>
<accession>A0ABP9JJ20</accession>
<gene>
    <name evidence="2" type="ORF">GCM10023335_76350</name>
</gene>
<feature type="compositionally biased region" description="Basic and acidic residues" evidence="1">
    <location>
        <begin position="53"/>
        <end position="64"/>
    </location>
</feature>
<dbReference type="RefSeq" id="WP_345657415.1">
    <property type="nucleotide sequence ID" value="NZ_BAABKB010000040.1"/>
</dbReference>
<protein>
    <recommendedName>
        <fullName evidence="4">Lsr2 family protein</fullName>
    </recommendedName>
</protein>
<evidence type="ECO:0000256" key="1">
    <source>
        <dbReference type="SAM" id="MobiDB-lite"/>
    </source>
</evidence>
<dbReference type="EMBL" id="BAABKB010000040">
    <property type="protein sequence ID" value="GAA5033158.1"/>
    <property type="molecule type" value="Genomic_DNA"/>
</dbReference>
<organism evidence="2 3">
    <name type="scientific">Streptomyces siamensis</name>
    <dbReference type="NCBI Taxonomy" id="1274986"/>
    <lineage>
        <taxon>Bacteria</taxon>
        <taxon>Bacillati</taxon>
        <taxon>Actinomycetota</taxon>
        <taxon>Actinomycetes</taxon>
        <taxon>Kitasatosporales</taxon>
        <taxon>Streptomycetaceae</taxon>
        <taxon>Streptomyces</taxon>
    </lineage>
</organism>
<dbReference type="Proteomes" id="UP001501759">
    <property type="component" value="Unassembled WGS sequence"/>
</dbReference>
<evidence type="ECO:0008006" key="4">
    <source>
        <dbReference type="Google" id="ProtNLM"/>
    </source>
</evidence>
<comment type="caution">
    <text evidence="2">The sequence shown here is derived from an EMBL/GenBank/DDBJ whole genome shotgun (WGS) entry which is preliminary data.</text>
</comment>
<evidence type="ECO:0000313" key="3">
    <source>
        <dbReference type="Proteomes" id="UP001501759"/>
    </source>
</evidence>
<name>A0ABP9JJ20_9ACTN</name>
<proteinExistence type="predicted"/>
<feature type="region of interest" description="Disordered" evidence="1">
    <location>
        <begin position="46"/>
        <end position="75"/>
    </location>
</feature>
<evidence type="ECO:0000313" key="2">
    <source>
        <dbReference type="EMBL" id="GAA5033158.1"/>
    </source>
</evidence>
<reference evidence="3" key="1">
    <citation type="journal article" date="2019" name="Int. J. Syst. Evol. Microbiol.">
        <title>The Global Catalogue of Microorganisms (GCM) 10K type strain sequencing project: providing services to taxonomists for standard genome sequencing and annotation.</title>
        <authorList>
            <consortium name="The Broad Institute Genomics Platform"/>
            <consortium name="The Broad Institute Genome Sequencing Center for Infectious Disease"/>
            <person name="Wu L."/>
            <person name="Ma J."/>
        </authorList>
    </citation>
    <scope>NUCLEOTIDE SEQUENCE [LARGE SCALE GENOMIC DNA]</scope>
    <source>
        <strain evidence="3">JCM 18409</strain>
    </source>
</reference>